<accession>A0A9Q0PB32</accession>
<evidence type="ECO:0000256" key="4">
    <source>
        <dbReference type="ARBA" id="ARBA00022833"/>
    </source>
</evidence>
<evidence type="ECO:0000259" key="12">
    <source>
        <dbReference type="PROSITE" id="PS51141"/>
    </source>
</evidence>
<feature type="transmembrane region" description="Helical" evidence="11">
    <location>
        <begin position="926"/>
        <end position="944"/>
    </location>
</feature>
<feature type="compositionally biased region" description="Polar residues" evidence="10">
    <location>
        <begin position="403"/>
        <end position="414"/>
    </location>
</feature>
<feature type="region of interest" description="Disordered" evidence="10">
    <location>
        <begin position="403"/>
        <end position="432"/>
    </location>
</feature>
<comment type="subcellular location">
    <subcellularLocation>
        <location evidence="1">Nucleus</location>
    </subcellularLocation>
</comment>
<dbReference type="InterPro" id="IPR004333">
    <property type="entry name" value="SBP_dom"/>
</dbReference>
<dbReference type="Proteomes" id="UP001151532">
    <property type="component" value="Chromosome 2"/>
</dbReference>
<keyword evidence="5" id="KW-0805">Transcription regulation</keyword>
<keyword evidence="11" id="KW-0472">Membrane</keyword>
<keyword evidence="11" id="KW-0812">Transmembrane</keyword>
<dbReference type="SUPFAM" id="SSF103612">
    <property type="entry name" value="SBT domain"/>
    <property type="match status" value="1"/>
</dbReference>
<evidence type="ECO:0000256" key="9">
    <source>
        <dbReference type="PROSITE-ProRule" id="PRU00470"/>
    </source>
</evidence>
<dbReference type="FunFam" id="4.10.1100.10:FF:000001">
    <property type="entry name" value="Squamosa promoter-binding-like protein 14"/>
    <property type="match status" value="1"/>
</dbReference>
<dbReference type="InterPro" id="IPR036893">
    <property type="entry name" value="SBP_sf"/>
</dbReference>
<keyword evidence="3 9" id="KW-0863">Zinc-finger</keyword>
<evidence type="ECO:0000256" key="11">
    <source>
        <dbReference type="SAM" id="Phobius"/>
    </source>
</evidence>
<dbReference type="GO" id="GO:0003677">
    <property type="term" value="F:DNA binding"/>
    <property type="evidence" value="ECO:0007669"/>
    <property type="project" value="UniProtKB-KW"/>
</dbReference>
<name>A0A9Q0PB32_SALPP</name>
<dbReference type="EMBL" id="JAPFFK010000019">
    <property type="protein sequence ID" value="KAJ6684524.1"/>
    <property type="molecule type" value="Genomic_DNA"/>
</dbReference>
<feature type="compositionally biased region" description="Polar residues" evidence="10">
    <location>
        <begin position="309"/>
        <end position="347"/>
    </location>
</feature>
<dbReference type="PANTHER" id="PTHR31251">
    <property type="entry name" value="SQUAMOSA PROMOTER-BINDING-LIKE PROTEIN 4"/>
    <property type="match status" value="1"/>
</dbReference>
<evidence type="ECO:0000256" key="10">
    <source>
        <dbReference type="SAM" id="MobiDB-lite"/>
    </source>
</evidence>
<reference evidence="13" key="2">
    <citation type="journal article" date="2023" name="Int. J. Mol. Sci.">
        <title>De Novo Assembly and Annotation of 11 Diverse Shrub Willow (Salix) Genomes Reveals Novel Gene Organization in Sex-Linked Regions.</title>
        <authorList>
            <person name="Hyden B."/>
            <person name="Feng K."/>
            <person name="Yates T.B."/>
            <person name="Jawdy S."/>
            <person name="Cereghino C."/>
            <person name="Smart L.B."/>
            <person name="Muchero W."/>
        </authorList>
    </citation>
    <scope>NUCLEOTIDE SEQUENCE</scope>
    <source>
        <tissue evidence="13">Shoot tip</tissue>
    </source>
</reference>
<reference evidence="13" key="1">
    <citation type="submission" date="2022-11" db="EMBL/GenBank/DDBJ databases">
        <authorList>
            <person name="Hyden B.L."/>
            <person name="Feng K."/>
            <person name="Yates T."/>
            <person name="Jawdy S."/>
            <person name="Smart L.B."/>
            <person name="Muchero W."/>
        </authorList>
    </citation>
    <scope>NUCLEOTIDE SEQUENCE</scope>
    <source>
        <tissue evidence="13">Shoot tip</tissue>
    </source>
</reference>
<protein>
    <submittedName>
        <fullName evidence="13">SQUAMOSA PROMOTER-BINDING-LIKE PROTEIN 14</fullName>
    </submittedName>
</protein>
<keyword evidence="14" id="KW-1185">Reference proteome</keyword>
<feature type="compositionally biased region" description="Low complexity" evidence="10">
    <location>
        <begin position="415"/>
        <end position="429"/>
    </location>
</feature>
<dbReference type="InterPro" id="IPR044817">
    <property type="entry name" value="SBP-like"/>
</dbReference>
<evidence type="ECO:0000256" key="8">
    <source>
        <dbReference type="ARBA" id="ARBA00023242"/>
    </source>
</evidence>
<evidence type="ECO:0000256" key="2">
    <source>
        <dbReference type="ARBA" id="ARBA00022723"/>
    </source>
</evidence>
<dbReference type="Gene3D" id="4.10.1100.10">
    <property type="entry name" value="Transcription factor, SBP-box domain"/>
    <property type="match status" value="1"/>
</dbReference>
<sequence>MTSMAKKHDLSYQTPNSQLLPQFLQTSRGKNWNPKAWDWDSVGFVAKPSVAAETLRLGTVSREPKKKDENDSKNKSNSANEDDDGLGLNLGGSLTSVEEPVSRTNKRVRSGSPGNGSYPMCQVDNCKEDLTKAKDYHRRHKVCEVHSKATKALVGKQMQRFCQQCSRFHPLSEFDEGKRSCRRRLAGHNRRRRKTQPEDVTSQLLLPGSRDMNNNGNLDIVNLLTALAHSQASAPDAQAILSQRSSHSSDSEKSKLTGPNQVTGPHLQKRSNVEFPSVGSERLSRCYESPVEDSDCQIQESHPNLPLQLFSSSPENESRQKPASSMKYFSSDSSNPIEDRSPSSSPPVVQKLFPLQSTAETMKSEKMPVRREVNANVEGGRSHGGALPLELFRGLNREPDHGSFQSFPYQGGYTSSSGSDHSPSSQNSDSQDRTGRIIFKLFDKDPSHFPGTLRTKIYNWLSNSPSEMESYIRPGCVVLSVYLSMPSPSWEQLERNLLQLVDSLVQDSDSDLWRSGRFLLNTGRQLASQKDGRVRLCKSWRTWSSPELILVSPVAVIGGQETSLQLKGRNLTGPGTRIHCTYMGGYTSKEVTDSSSPGSMYDEINVGGFKIHGPSPSILGRCFIEVENGFKGNSFPVIIADASICKELRLLESEFDEKAEASNIVSEEQAHDLGRPRSREEALHFLNELGWLFQRKSVPSMLEAPDYSLNRFKFLLIFSVERDYCVLVKTILDMLVERNMCRDELSKESLEMLHETQLLNRSVKRRCREMADLLIHYSIIGLDNSSRTYIFPPNVGGPGGITPLHLAACASGSDGLVDALTNDPQEIGLSCWNSVLDANGQSPYAYAFMTKNHSCNLLVARKLSDKRNGQISVAIGNEIEQVAMEQEQRTMSQFQRESKSCAKCASVAAKFHGRFPGSRGLLQRPYIHSMLAIAAVCVCVCLFFRGAPDIGLVAPFKWENLDYGTI</sequence>
<dbReference type="AlphaFoldDB" id="A0A9Q0PB32"/>
<keyword evidence="8" id="KW-0539">Nucleus</keyword>
<comment type="caution">
    <text evidence="13">The sequence shown here is derived from an EMBL/GenBank/DDBJ whole genome shotgun (WGS) entry which is preliminary data.</text>
</comment>
<dbReference type="PROSITE" id="PS51141">
    <property type="entry name" value="ZF_SBP"/>
    <property type="match status" value="1"/>
</dbReference>
<feature type="compositionally biased region" description="Basic residues" evidence="10">
    <location>
        <begin position="185"/>
        <end position="194"/>
    </location>
</feature>
<evidence type="ECO:0000256" key="7">
    <source>
        <dbReference type="ARBA" id="ARBA00023163"/>
    </source>
</evidence>
<dbReference type="Pfam" id="PF03110">
    <property type="entry name" value="SBP"/>
    <property type="match status" value="1"/>
</dbReference>
<evidence type="ECO:0000313" key="14">
    <source>
        <dbReference type="Proteomes" id="UP001151532"/>
    </source>
</evidence>
<evidence type="ECO:0000256" key="6">
    <source>
        <dbReference type="ARBA" id="ARBA00023125"/>
    </source>
</evidence>
<keyword evidence="4" id="KW-0862">Zinc</keyword>
<feature type="region of interest" description="Disordered" evidence="10">
    <location>
        <begin position="305"/>
        <end position="385"/>
    </location>
</feature>
<keyword evidence="6" id="KW-0238">DNA-binding</keyword>
<gene>
    <name evidence="13" type="ORF">OIU79_014805</name>
</gene>
<keyword evidence="2" id="KW-0479">Metal-binding</keyword>
<feature type="region of interest" description="Disordered" evidence="10">
    <location>
        <begin position="56"/>
        <end position="116"/>
    </location>
</feature>
<feature type="domain" description="SBP-type" evidence="12">
    <location>
        <begin position="118"/>
        <end position="195"/>
    </location>
</feature>
<keyword evidence="11" id="KW-1133">Transmembrane helix</keyword>
<proteinExistence type="predicted"/>
<evidence type="ECO:0000256" key="5">
    <source>
        <dbReference type="ARBA" id="ARBA00023015"/>
    </source>
</evidence>
<dbReference type="Pfam" id="PF26102">
    <property type="entry name" value="Ig_SPL7"/>
    <property type="match status" value="1"/>
</dbReference>
<feature type="region of interest" description="Disordered" evidence="10">
    <location>
        <begin position="237"/>
        <end position="280"/>
    </location>
</feature>
<evidence type="ECO:0000256" key="3">
    <source>
        <dbReference type="ARBA" id="ARBA00022771"/>
    </source>
</evidence>
<dbReference type="OrthoDB" id="514967at2759"/>
<keyword evidence="7" id="KW-0804">Transcription</keyword>
<dbReference type="GO" id="GO:0008270">
    <property type="term" value="F:zinc ion binding"/>
    <property type="evidence" value="ECO:0007669"/>
    <property type="project" value="UniProtKB-KW"/>
</dbReference>
<feature type="region of interest" description="Disordered" evidence="10">
    <location>
        <begin position="185"/>
        <end position="213"/>
    </location>
</feature>
<feature type="compositionally biased region" description="Basic and acidic residues" evidence="10">
    <location>
        <begin position="362"/>
        <end position="373"/>
    </location>
</feature>
<dbReference type="GO" id="GO:0005634">
    <property type="term" value="C:nucleus"/>
    <property type="evidence" value="ECO:0007669"/>
    <property type="project" value="UniProtKB-SubCell"/>
</dbReference>
<evidence type="ECO:0000313" key="13">
    <source>
        <dbReference type="EMBL" id="KAJ6684524.1"/>
    </source>
</evidence>
<dbReference type="PANTHER" id="PTHR31251:SF110">
    <property type="entry name" value="SQUAMOSA PROMOTER-BINDING-LIKE PROTEIN 14"/>
    <property type="match status" value="1"/>
</dbReference>
<organism evidence="13 14">
    <name type="scientific">Salix purpurea</name>
    <name type="common">Purple osier willow</name>
    <dbReference type="NCBI Taxonomy" id="77065"/>
    <lineage>
        <taxon>Eukaryota</taxon>
        <taxon>Viridiplantae</taxon>
        <taxon>Streptophyta</taxon>
        <taxon>Embryophyta</taxon>
        <taxon>Tracheophyta</taxon>
        <taxon>Spermatophyta</taxon>
        <taxon>Magnoliopsida</taxon>
        <taxon>eudicotyledons</taxon>
        <taxon>Gunneridae</taxon>
        <taxon>Pentapetalae</taxon>
        <taxon>rosids</taxon>
        <taxon>fabids</taxon>
        <taxon>Malpighiales</taxon>
        <taxon>Salicaceae</taxon>
        <taxon>Saliceae</taxon>
        <taxon>Salix</taxon>
    </lineage>
</organism>
<evidence type="ECO:0000256" key="1">
    <source>
        <dbReference type="ARBA" id="ARBA00004123"/>
    </source>
</evidence>
<feature type="compositionally biased region" description="Basic and acidic residues" evidence="10">
    <location>
        <begin position="62"/>
        <end position="74"/>
    </location>
</feature>